<dbReference type="EMBL" id="DSQF01000022">
    <property type="protein sequence ID" value="HGZ44051.1"/>
    <property type="molecule type" value="Genomic_DNA"/>
</dbReference>
<reference evidence="3" key="1">
    <citation type="journal article" date="2020" name="mSystems">
        <title>Genome- and Community-Level Interaction Insights into Carbon Utilization and Element Cycling Functions of Hydrothermarchaeota in Hydrothermal Sediment.</title>
        <authorList>
            <person name="Zhou Z."/>
            <person name="Liu Y."/>
            <person name="Xu W."/>
            <person name="Pan J."/>
            <person name="Luo Z.H."/>
            <person name="Li M."/>
        </authorList>
    </citation>
    <scope>NUCLEOTIDE SEQUENCE [LARGE SCALE GENOMIC DNA]</scope>
    <source>
        <strain evidence="3">SpSt-381</strain>
    </source>
</reference>
<feature type="region of interest" description="Disordered" evidence="1">
    <location>
        <begin position="282"/>
        <end position="350"/>
    </location>
</feature>
<dbReference type="AlphaFoldDB" id="A0A832I595"/>
<feature type="domain" description="Metallo-beta-lactamase" evidence="2">
    <location>
        <begin position="23"/>
        <end position="210"/>
    </location>
</feature>
<keyword evidence="3" id="KW-0378">Hydrolase</keyword>
<evidence type="ECO:0000259" key="2">
    <source>
        <dbReference type="SMART" id="SM00849"/>
    </source>
</evidence>
<dbReference type="SMART" id="SM00849">
    <property type="entry name" value="Lactamase_B"/>
    <property type="match status" value="1"/>
</dbReference>
<dbReference type="InterPro" id="IPR001279">
    <property type="entry name" value="Metallo-B-lactamas"/>
</dbReference>
<accession>A0A832I595</accession>
<protein>
    <submittedName>
        <fullName evidence="3">MBL fold metallo-hydrolase</fullName>
    </submittedName>
</protein>
<evidence type="ECO:0000313" key="3">
    <source>
        <dbReference type="EMBL" id="HGZ44051.1"/>
    </source>
</evidence>
<dbReference type="SUPFAM" id="SSF56281">
    <property type="entry name" value="Metallo-hydrolase/oxidoreductase"/>
    <property type="match status" value="1"/>
</dbReference>
<dbReference type="PANTHER" id="PTHR42951">
    <property type="entry name" value="METALLO-BETA-LACTAMASE DOMAIN-CONTAINING"/>
    <property type="match status" value="1"/>
</dbReference>
<sequence>MATAPAWTDLGGGVFVRRSAAFRMNSVALLDRSHAVVIDPGVLPSELEDLAAAVGHGAPERVTLVFSHAHWDHVLGLPWFPGARTVAHDRFADALARDAGRIDAEARALCEAHGEAWPRTFAPFRPDEAVGGQRFLKLDPWRLVLRDAPGHCASQLTVHLPEEGVLFAADMLSDVEVPTLDAPLSHFRATLEGLRPLVEGGAIAHLVPGHGAIASGAEVAARFAYDLAYLERLEREVRAARERGLDAAGAAAAIAPWEGIERDPEFPMAEIHRDNVLHAFRGLDVPPPAAPAPRTGGDGRRAGGPRGVRAARRARPGAAPRAGPRRTGGGGGRGPDGGRHGGGAPRRRGR</sequence>
<name>A0A832I595_UNCEI</name>
<dbReference type="Pfam" id="PF00753">
    <property type="entry name" value="Lactamase_B"/>
    <property type="match status" value="1"/>
</dbReference>
<organism evidence="3">
    <name type="scientific">Eiseniibacteriota bacterium</name>
    <dbReference type="NCBI Taxonomy" id="2212470"/>
    <lineage>
        <taxon>Bacteria</taxon>
        <taxon>Candidatus Eiseniibacteriota</taxon>
    </lineage>
</organism>
<dbReference type="Gene3D" id="3.60.15.10">
    <property type="entry name" value="Ribonuclease Z/Hydroxyacylglutathione hydrolase-like"/>
    <property type="match status" value="1"/>
</dbReference>
<comment type="caution">
    <text evidence="3">The sequence shown here is derived from an EMBL/GenBank/DDBJ whole genome shotgun (WGS) entry which is preliminary data.</text>
</comment>
<feature type="compositionally biased region" description="Gly residues" evidence="1">
    <location>
        <begin position="326"/>
        <end position="344"/>
    </location>
</feature>
<dbReference type="InterPro" id="IPR036866">
    <property type="entry name" value="RibonucZ/Hydroxyglut_hydro"/>
</dbReference>
<dbReference type="PANTHER" id="PTHR42951:SF4">
    <property type="entry name" value="ACYL-COENZYME A THIOESTERASE MBLAC2"/>
    <property type="match status" value="1"/>
</dbReference>
<gene>
    <name evidence="3" type="ORF">ENR23_11645</name>
</gene>
<dbReference type="GO" id="GO:0016787">
    <property type="term" value="F:hydrolase activity"/>
    <property type="evidence" value="ECO:0007669"/>
    <property type="project" value="UniProtKB-KW"/>
</dbReference>
<evidence type="ECO:0000256" key="1">
    <source>
        <dbReference type="SAM" id="MobiDB-lite"/>
    </source>
</evidence>
<proteinExistence type="predicted"/>
<dbReference type="InterPro" id="IPR050855">
    <property type="entry name" value="NDM-1-like"/>
</dbReference>